<feature type="region of interest" description="Disordered" evidence="2">
    <location>
        <begin position="910"/>
        <end position="945"/>
    </location>
</feature>
<dbReference type="EMBL" id="GG738866">
    <property type="protein sequence ID" value="EFC44826.1"/>
    <property type="molecule type" value="Genomic_DNA"/>
</dbReference>
<feature type="compositionally biased region" description="Polar residues" evidence="2">
    <location>
        <begin position="348"/>
        <end position="359"/>
    </location>
</feature>
<feature type="region of interest" description="Disordered" evidence="2">
    <location>
        <begin position="252"/>
        <end position="359"/>
    </location>
</feature>
<dbReference type="InParanoid" id="D2VE62"/>
<feature type="region of interest" description="Disordered" evidence="2">
    <location>
        <begin position="993"/>
        <end position="1209"/>
    </location>
</feature>
<dbReference type="Gene3D" id="2.60.40.150">
    <property type="entry name" value="C2 domain"/>
    <property type="match status" value="1"/>
</dbReference>
<dbReference type="VEuPathDB" id="AmoebaDB:NAEGRDRAFT_57936"/>
<keyword evidence="3" id="KW-0812">Transmembrane</keyword>
<feature type="compositionally biased region" description="Polar residues" evidence="2">
    <location>
        <begin position="1153"/>
        <end position="1193"/>
    </location>
</feature>
<feature type="compositionally biased region" description="Polar residues" evidence="2">
    <location>
        <begin position="311"/>
        <end position="320"/>
    </location>
</feature>
<accession>D2VE62</accession>
<gene>
    <name evidence="4" type="ORF">NAEGRDRAFT_57936</name>
</gene>
<keyword evidence="3" id="KW-0472">Membrane</keyword>
<keyword evidence="5" id="KW-1185">Reference proteome</keyword>
<feature type="region of interest" description="Disordered" evidence="2">
    <location>
        <begin position="1"/>
        <end position="91"/>
    </location>
</feature>
<feature type="region of interest" description="Disordered" evidence="2">
    <location>
        <begin position="203"/>
        <end position="236"/>
    </location>
</feature>
<dbReference type="Proteomes" id="UP000006671">
    <property type="component" value="Unassembled WGS sequence"/>
</dbReference>
<sequence>MPFSSTPPRELLVGGSAHQQQTTSNNNNTSSTVVVNNNSSTTTTTVGVNNQQQLVSSTTLNNSPRINQETNNTMSSNAGQSNSSTKPMNISIPNNNTINLDIKRNSLEKSPLAIVNSYKERKYKLYKQEPTVPTSSSLESDLKINMQSSPRNRSGSSGSPLSATAALHTNNISFEIPSSNNISGNVNRNNLTSDSIHRPATVNSFVNNSKPLNALSPPSPTDLTPMVKKRSNSFDENSAAVSICTEIIIEDEHGKQEKSHKRAGSIRHHQREKFQLSGESLFRKPSPKRSQSEDAEKYLNSEDSTIGDHAQPTTSTTQPSEDSKGHFHVHSLPSRASSSGVKKPFPTNWITPNNSSTSNKFKGIGNPEYANTTNPAHAIKHSFKEFKKNIRDEVKKGVSTVKNAPSFIKSVPKKIIPNYLAQPKVRGENDRMSLDIESYDYVYVPPEEQKREAIGELYVTDVQTRNLKSVEGYNTNESALNTSVSGQPLQKRVKSLQSMDALGNEEENTENILLEDYVTYCEILCEGKKHTTMNLGGAYLNKKLKWQEEFKFYVSDESSSISIEIFHSPPKPKSKNEIMCLGFVSIPISRVKLAKDRILDDWFCLITPLGTKTFSQVHLRFQYIPYQNPAFSAKDLELLDRMSLNPSIPSQLTPRDKPERKTLLDSLNIDVSDDLLSGRVFQSTIEGDSSTDISQSTFVSQTPRSYALYDGLLYSSGHKEQTSAVQKVKEELQCTEKTLMNEIHNLKLDLLDTKKRVNDAHEQSRLQMTDKNVTVDKLKNKVEKIESRMNHLSTIVLQLNSAQAITKDKVTSHEEDIKLYESRLKELENKVNSMHSARISTKLKEWVFYLLAFLLFFFSQILVLTGYVFNKIKLRRPPTADEEDAVDDDENEESTFSTLRRRMEGVEKKYRDMAMKTNTPLGNMPSRDGVNTPSDDSTAEESTVGKKETFLSQITKVAVLLPFKKSPLDSPLVERKPTMSFSTLERQNELKDLLSPKEESSDSDEFPESQSHSTQNIAPSNVNTHQPKFDFRSTVSNQILASNNNSSDDEDDAKYSVEKTSNNRIFEDVSNTSSVQSPNTEPHNKEEIPTHKVVLPEHQQSYLFNQLKQSYKEEEDLNSPQSSEATSPQPNFEDHTSKSQQQQSIMEEAEKLQTISQFFRKTENTGSNKTKRLSNASIKNVPINTSSTTAQSNNEEEEDFDSWFSNKIN</sequence>
<feature type="compositionally biased region" description="Polar residues" evidence="2">
    <location>
        <begin position="54"/>
        <end position="91"/>
    </location>
</feature>
<feature type="compositionally biased region" description="Polar residues" evidence="2">
    <location>
        <begin position="1118"/>
        <end position="1130"/>
    </location>
</feature>
<name>D2VE62_NAEGR</name>
<feature type="compositionally biased region" description="Polar residues" evidence="2">
    <location>
        <begin position="1058"/>
        <end position="1081"/>
    </location>
</feature>
<evidence type="ECO:0000256" key="3">
    <source>
        <dbReference type="SAM" id="Phobius"/>
    </source>
</evidence>
<evidence type="ECO:0000313" key="4">
    <source>
        <dbReference type="EMBL" id="EFC44826.1"/>
    </source>
</evidence>
<dbReference type="OMA" id="SYKERKY"/>
<feature type="compositionally biased region" description="Basic residues" evidence="2">
    <location>
        <begin position="258"/>
        <end position="271"/>
    </location>
</feature>
<feature type="compositionally biased region" description="Polar residues" evidence="2">
    <location>
        <begin position="1098"/>
        <end position="1109"/>
    </location>
</feature>
<feature type="compositionally biased region" description="Basic and acidic residues" evidence="2">
    <location>
        <begin position="290"/>
        <end position="300"/>
    </location>
</feature>
<protein>
    <submittedName>
        <fullName evidence="4">Uncharacterized protein</fullName>
    </submittedName>
</protein>
<feature type="compositionally biased region" description="Polar residues" evidence="2">
    <location>
        <begin position="1012"/>
        <end position="1026"/>
    </location>
</feature>
<evidence type="ECO:0000256" key="1">
    <source>
        <dbReference type="SAM" id="Coils"/>
    </source>
</evidence>
<feature type="coiled-coil region" evidence="1">
    <location>
        <begin position="718"/>
        <end position="837"/>
    </location>
</feature>
<evidence type="ECO:0000313" key="5">
    <source>
        <dbReference type="Proteomes" id="UP000006671"/>
    </source>
</evidence>
<organism evidence="5">
    <name type="scientific">Naegleria gruberi</name>
    <name type="common">Amoeba</name>
    <dbReference type="NCBI Taxonomy" id="5762"/>
    <lineage>
        <taxon>Eukaryota</taxon>
        <taxon>Discoba</taxon>
        <taxon>Heterolobosea</taxon>
        <taxon>Tetramitia</taxon>
        <taxon>Eutetramitia</taxon>
        <taxon>Vahlkampfiidae</taxon>
        <taxon>Naegleria</taxon>
    </lineage>
</organism>
<dbReference type="OrthoDB" id="10378055at2759"/>
<dbReference type="SUPFAM" id="SSF49562">
    <property type="entry name" value="C2 domain (Calcium/lipid-binding domain, CaLB)"/>
    <property type="match status" value="1"/>
</dbReference>
<evidence type="ECO:0000256" key="2">
    <source>
        <dbReference type="SAM" id="MobiDB-lite"/>
    </source>
</evidence>
<dbReference type="InterPro" id="IPR035892">
    <property type="entry name" value="C2_domain_sf"/>
</dbReference>
<dbReference type="AlphaFoldDB" id="D2VE62"/>
<feature type="compositionally biased region" description="Low complexity" evidence="2">
    <location>
        <begin position="19"/>
        <end position="53"/>
    </location>
</feature>
<keyword evidence="3" id="KW-1133">Transmembrane helix</keyword>
<dbReference type="KEGG" id="ngr:NAEGRDRAFT_57936"/>
<dbReference type="RefSeq" id="XP_002677570.1">
    <property type="nucleotide sequence ID" value="XM_002677524.1"/>
</dbReference>
<proteinExistence type="predicted"/>
<dbReference type="GeneID" id="8850226"/>
<reference evidence="4 5" key="1">
    <citation type="journal article" date="2010" name="Cell">
        <title>The genome of Naegleria gruberi illuminates early eukaryotic versatility.</title>
        <authorList>
            <person name="Fritz-Laylin L.K."/>
            <person name="Prochnik S.E."/>
            <person name="Ginger M.L."/>
            <person name="Dacks J.B."/>
            <person name="Carpenter M.L."/>
            <person name="Field M.C."/>
            <person name="Kuo A."/>
            <person name="Paredez A."/>
            <person name="Chapman J."/>
            <person name="Pham J."/>
            <person name="Shu S."/>
            <person name="Neupane R."/>
            <person name="Cipriano M."/>
            <person name="Mancuso J."/>
            <person name="Tu H."/>
            <person name="Salamov A."/>
            <person name="Lindquist E."/>
            <person name="Shapiro H."/>
            <person name="Lucas S."/>
            <person name="Grigoriev I.V."/>
            <person name="Cande W.Z."/>
            <person name="Fulton C."/>
            <person name="Rokhsar D.S."/>
            <person name="Dawson S.C."/>
        </authorList>
    </citation>
    <scope>NUCLEOTIDE SEQUENCE [LARGE SCALE GENOMIC DNA]</scope>
    <source>
        <strain evidence="4 5">NEG-M</strain>
    </source>
</reference>
<keyword evidence="1" id="KW-0175">Coiled coil</keyword>
<feature type="transmembrane region" description="Helical" evidence="3">
    <location>
        <begin position="846"/>
        <end position="869"/>
    </location>
</feature>